<comment type="subcellular location">
    <subcellularLocation>
        <location evidence="1">Secreted</location>
    </subcellularLocation>
</comment>
<dbReference type="InterPro" id="IPR051238">
    <property type="entry name" value="GDSL_esterase/lipase"/>
</dbReference>
<dbReference type="Proteomes" id="UP000813463">
    <property type="component" value="Chromosome 5"/>
</dbReference>
<dbReference type="PANTHER" id="PTHR45650:SF9">
    <property type="entry name" value="SGNH HYDROLASE-TYPE ESTERASE DOMAIN-CONTAINING PROTEIN"/>
    <property type="match status" value="1"/>
</dbReference>
<accession>A0A9R0K5F1</accession>
<dbReference type="KEGG" id="soe:110798340"/>
<dbReference type="Gene3D" id="3.40.50.1110">
    <property type="entry name" value="SGNH hydrolase"/>
    <property type="match status" value="1"/>
</dbReference>
<dbReference type="GeneID" id="110798340"/>
<evidence type="ECO:0000256" key="7">
    <source>
        <dbReference type="ARBA" id="ARBA00023098"/>
    </source>
</evidence>
<keyword evidence="3" id="KW-0964">Secreted</keyword>
<sequence>MMRGAVAVLTLLIIITIVRCEPQVPCYFIFGDSLSDVGNNNDLVTKAKANYPPYGIDFPGAIPTGRFSNGRVFVDRITELLEFDNYILPFSSAKGEEILKGVNYASGAAGIRYETGQHLGERISMYDQIMNHNETVAKIKEIGKTSAVPKLEECLYTVNIGSNDYINNYFKPGYYYISSSLYNPDEFAEELINQYAANLKILHSLGARKIAVFGLGLIGCSLGEIYTFGTNGSLCVDKINAAVQPFNQKLVNMVDDLTMELSDLQLTYIGSAASTDTGSAIADAPCCKVRDDFQCIEFEAACEGRNNYIFWDGFHTTEAVNVLTGEIAYSALDTKHIHPVDIKTLVSIDRESMINQVKNSMSSLVSSA</sequence>
<dbReference type="SUPFAM" id="SSF52266">
    <property type="entry name" value="SGNH hydrolase"/>
    <property type="match status" value="1"/>
</dbReference>
<gene>
    <name evidence="10" type="primary">LOC110798340</name>
</gene>
<feature type="chain" id="PRO_5040158346" evidence="8">
    <location>
        <begin position="21"/>
        <end position="368"/>
    </location>
</feature>
<dbReference type="OrthoDB" id="1683520at2759"/>
<reference evidence="10" key="2">
    <citation type="submission" date="2025-08" db="UniProtKB">
        <authorList>
            <consortium name="RefSeq"/>
        </authorList>
    </citation>
    <scope>IDENTIFICATION</scope>
    <source>
        <tissue evidence="10">Leaf</tissue>
    </source>
</reference>
<dbReference type="GO" id="GO:0016788">
    <property type="term" value="F:hydrolase activity, acting on ester bonds"/>
    <property type="evidence" value="ECO:0007669"/>
    <property type="project" value="InterPro"/>
</dbReference>
<dbReference type="Pfam" id="PF00657">
    <property type="entry name" value="Lipase_GDSL"/>
    <property type="match status" value="1"/>
</dbReference>
<dbReference type="GO" id="GO:0016042">
    <property type="term" value="P:lipid catabolic process"/>
    <property type="evidence" value="ECO:0007669"/>
    <property type="project" value="UniProtKB-KW"/>
</dbReference>
<evidence type="ECO:0000256" key="6">
    <source>
        <dbReference type="ARBA" id="ARBA00022963"/>
    </source>
</evidence>
<evidence type="ECO:0000256" key="3">
    <source>
        <dbReference type="ARBA" id="ARBA00022525"/>
    </source>
</evidence>
<dbReference type="PANTHER" id="PTHR45650">
    <property type="entry name" value="GDSL-LIKE LIPASE/ACYLHYDROLASE-RELATED"/>
    <property type="match status" value="1"/>
</dbReference>
<evidence type="ECO:0000256" key="5">
    <source>
        <dbReference type="ARBA" id="ARBA00022801"/>
    </source>
</evidence>
<evidence type="ECO:0000256" key="1">
    <source>
        <dbReference type="ARBA" id="ARBA00004613"/>
    </source>
</evidence>
<evidence type="ECO:0000256" key="4">
    <source>
        <dbReference type="ARBA" id="ARBA00022729"/>
    </source>
</evidence>
<evidence type="ECO:0000256" key="2">
    <source>
        <dbReference type="ARBA" id="ARBA00008668"/>
    </source>
</evidence>
<keyword evidence="5" id="KW-0378">Hydrolase</keyword>
<comment type="similarity">
    <text evidence="2">Belongs to the 'GDSL' lipolytic enzyme family.</text>
</comment>
<dbReference type="CDD" id="cd01837">
    <property type="entry name" value="SGNH_plant_lipase_like"/>
    <property type="match status" value="1"/>
</dbReference>
<name>A0A9R0K5F1_SPIOL</name>
<protein>
    <submittedName>
        <fullName evidence="10">GDSL esterase/lipase At4g18970</fullName>
    </submittedName>
</protein>
<keyword evidence="7" id="KW-0443">Lipid metabolism</keyword>
<dbReference type="InterPro" id="IPR001087">
    <property type="entry name" value="GDSL"/>
</dbReference>
<dbReference type="RefSeq" id="XP_021859211.1">
    <property type="nucleotide sequence ID" value="XM_022003519.2"/>
</dbReference>
<evidence type="ECO:0000313" key="10">
    <source>
        <dbReference type="RefSeq" id="XP_021859211.1"/>
    </source>
</evidence>
<dbReference type="InterPro" id="IPR036514">
    <property type="entry name" value="SGNH_hydro_sf"/>
</dbReference>
<keyword evidence="6" id="KW-0442">Lipid degradation</keyword>
<evidence type="ECO:0000256" key="8">
    <source>
        <dbReference type="SAM" id="SignalP"/>
    </source>
</evidence>
<dbReference type="InterPro" id="IPR035669">
    <property type="entry name" value="SGNH_plant_lipase-like"/>
</dbReference>
<dbReference type="AlphaFoldDB" id="A0A9R0K5F1"/>
<reference evidence="9" key="1">
    <citation type="journal article" date="2021" name="Nat. Commun.">
        <title>Genomic analyses provide insights into spinach domestication and the genetic basis of agronomic traits.</title>
        <authorList>
            <person name="Cai X."/>
            <person name="Sun X."/>
            <person name="Xu C."/>
            <person name="Sun H."/>
            <person name="Wang X."/>
            <person name="Ge C."/>
            <person name="Zhang Z."/>
            <person name="Wang Q."/>
            <person name="Fei Z."/>
            <person name="Jiao C."/>
            <person name="Wang Q."/>
        </authorList>
    </citation>
    <scope>NUCLEOTIDE SEQUENCE [LARGE SCALE GENOMIC DNA]</scope>
    <source>
        <strain evidence="9">cv. Varoflay</strain>
    </source>
</reference>
<dbReference type="GO" id="GO:0005576">
    <property type="term" value="C:extracellular region"/>
    <property type="evidence" value="ECO:0007669"/>
    <property type="project" value="UniProtKB-SubCell"/>
</dbReference>
<keyword evidence="9" id="KW-1185">Reference proteome</keyword>
<feature type="signal peptide" evidence="8">
    <location>
        <begin position="1"/>
        <end position="20"/>
    </location>
</feature>
<organism evidence="9 10">
    <name type="scientific">Spinacia oleracea</name>
    <name type="common">Spinach</name>
    <dbReference type="NCBI Taxonomy" id="3562"/>
    <lineage>
        <taxon>Eukaryota</taxon>
        <taxon>Viridiplantae</taxon>
        <taxon>Streptophyta</taxon>
        <taxon>Embryophyta</taxon>
        <taxon>Tracheophyta</taxon>
        <taxon>Spermatophyta</taxon>
        <taxon>Magnoliopsida</taxon>
        <taxon>eudicotyledons</taxon>
        <taxon>Gunneridae</taxon>
        <taxon>Pentapetalae</taxon>
        <taxon>Caryophyllales</taxon>
        <taxon>Chenopodiaceae</taxon>
        <taxon>Chenopodioideae</taxon>
        <taxon>Anserineae</taxon>
        <taxon>Spinacia</taxon>
    </lineage>
</organism>
<evidence type="ECO:0000313" key="9">
    <source>
        <dbReference type="Proteomes" id="UP000813463"/>
    </source>
</evidence>
<keyword evidence="4 8" id="KW-0732">Signal</keyword>
<proteinExistence type="inferred from homology"/>